<evidence type="ECO:0000313" key="2">
    <source>
        <dbReference type="EMBL" id="KAJ7038800.1"/>
    </source>
</evidence>
<sequence>MHILHTSLFLPLLILIATAHAAPCALNVPSHALTPGRLHDKLTKFRLIVSWQKTQAVNMFQRFATDSTSGFSPADYICWAAMQEGFHPSGGLDMPAVVCCLDKSIHGLYARRRGSKLRNQASPPRKNSGR</sequence>
<keyword evidence="1" id="KW-0732">Signal</keyword>
<accession>A0AAD6T5G3</accession>
<dbReference type="AlphaFoldDB" id="A0AAD6T5G3"/>
<protein>
    <submittedName>
        <fullName evidence="2">Uncharacterized protein</fullName>
    </submittedName>
</protein>
<feature type="chain" id="PRO_5042132018" evidence="1">
    <location>
        <begin position="22"/>
        <end position="130"/>
    </location>
</feature>
<dbReference type="Proteomes" id="UP001218188">
    <property type="component" value="Unassembled WGS sequence"/>
</dbReference>
<proteinExistence type="predicted"/>
<reference evidence="2" key="1">
    <citation type="submission" date="2023-03" db="EMBL/GenBank/DDBJ databases">
        <title>Massive genome expansion in bonnet fungi (Mycena s.s.) driven by repeated elements and novel gene families across ecological guilds.</title>
        <authorList>
            <consortium name="Lawrence Berkeley National Laboratory"/>
            <person name="Harder C.B."/>
            <person name="Miyauchi S."/>
            <person name="Viragh M."/>
            <person name="Kuo A."/>
            <person name="Thoen E."/>
            <person name="Andreopoulos B."/>
            <person name="Lu D."/>
            <person name="Skrede I."/>
            <person name="Drula E."/>
            <person name="Henrissat B."/>
            <person name="Morin E."/>
            <person name="Kohler A."/>
            <person name="Barry K."/>
            <person name="LaButti K."/>
            <person name="Morin E."/>
            <person name="Salamov A."/>
            <person name="Lipzen A."/>
            <person name="Mereny Z."/>
            <person name="Hegedus B."/>
            <person name="Baldrian P."/>
            <person name="Stursova M."/>
            <person name="Weitz H."/>
            <person name="Taylor A."/>
            <person name="Grigoriev I.V."/>
            <person name="Nagy L.G."/>
            <person name="Martin F."/>
            <person name="Kauserud H."/>
        </authorList>
    </citation>
    <scope>NUCLEOTIDE SEQUENCE</scope>
    <source>
        <strain evidence="2">CBHHK200</strain>
    </source>
</reference>
<name>A0AAD6T5G3_9AGAR</name>
<organism evidence="2 3">
    <name type="scientific">Mycena alexandri</name>
    <dbReference type="NCBI Taxonomy" id="1745969"/>
    <lineage>
        <taxon>Eukaryota</taxon>
        <taxon>Fungi</taxon>
        <taxon>Dikarya</taxon>
        <taxon>Basidiomycota</taxon>
        <taxon>Agaricomycotina</taxon>
        <taxon>Agaricomycetes</taxon>
        <taxon>Agaricomycetidae</taxon>
        <taxon>Agaricales</taxon>
        <taxon>Marasmiineae</taxon>
        <taxon>Mycenaceae</taxon>
        <taxon>Mycena</taxon>
    </lineage>
</organism>
<keyword evidence="3" id="KW-1185">Reference proteome</keyword>
<feature type="signal peptide" evidence="1">
    <location>
        <begin position="1"/>
        <end position="21"/>
    </location>
</feature>
<dbReference type="EMBL" id="JARJCM010000030">
    <property type="protein sequence ID" value="KAJ7038800.1"/>
    <property type="molecule type" value="Genomic_DNA"/>
</dbReference>
<evidence type="ECO:0000313" key="3">
    <source>
        <dbReference type="Proteomes" id="UP001218188"/>
    </source>
</evidence>
<evidence type="ECO:0000256" key="1">
    <source>
        <dbReference type="SAM" id="SignalP"/>
    </source>
</evidence>
<comment type="caution">
    <text evidence="2">The sequence shown here is derived from an EMBL/GenBank/DDBJ whole genome shotgun (WGS) entry which is preliminary data.</text>
</comment>
<gene>
    <name evidence="2" type="ORF">C8F04DRAFT_1179472</name>
</gene>